<dbReference type="InterPro" id="IPR042089">
    <property type="entry name" value="Peptidase_M13_dom_2"/>
</dbReference>
<dbReference type="CDD" id="cd08662">
    <property type="entry name" value="M13"/>
    <property type="match status" value="1"/>
</dbReference>
<evidence type="ECO:0000259" key="10">
    <source>
        <dbReference type="Pfam" id="PF05649"/>
    </source>
</evidence>
<feature type="signal peptide" evidence="8">
    <location>
        <begin position="1"/>
        <end position="24"/>
    </location>
</feature>
<evidence type="ECO:0000256" key="1">
    <source>
        <dbReference type="ARBA" id="ARBA00001947"/>
    </source>
</evidence>
<dbReference type="InterPro" id="IPR000718">
    <property type="entry name" value="Peptidase_M13"/>
</dbReference>
<evidence type="ECO:0000259" key="9">
    <source>
        <dbReference type="Pfam" id="PF01431"/>
    </source>
</evidence>
<keyword evidence="6" id="KW-0862">Zinc</keyword>
<evidence type="ECO:0000256" key="5">
    <source>
        <dbReference type="ARBA" id="ARBA00022801"/>
    </source>
</evidence>
<dbReference type="Gene3D" id="3.40.390.10">
    <property type="entry name" value="Collagenase (Catalytic Domain)"/>
    <property type="match status" value="1"/>
</dbReference>
<reference evidence="12" key="1">
    <citation type="journal article" date="2019" name="Int. J. Syst. Evol. Microbiol.">
        <title>The Global Catalogue of Microorganisms (GCM) 10K type strain sequencing project: providing services to taxonomists for standard genome sequencing and annotation.</title>
        <authorList>
            <consortium name="The Broad Institute Genomics Platform"/>
            <consortium name="The Broad Institute Genome Sequencing Center for Infectious Disease"/>
            <person name="Wu L."/>
            <person name="Ma J."/>
        </authorList>
    </citation>
    <scope>NUCLEOTIDE SEQUENCE [LARGE SCALE GENOMIC DNA]</scope>
    <source>
        <strain evidence="12">CECT 8531</strain>
    </source>
</reference>
<protein>
    <submittedName>
        <fullName evidence="11">M13 family metallopeptidase</fullName>
    </submittedName>
</protein>
<name>A0ABV8RGU7_9SPHN</name>
<keyword evidence="3" id="KW-0645">Protease</keyword>
<sequence>MKIATKFALAGAVSLWALSASAIAQDASSGPAASASPADTEEAAKAARAAAYSPDKDGPVLGSYGFDSAGMDTSAAPGENFYRYANGKWLDDTAIPSDKSNYGMFTVLADLSNDRVREVLEEERNIETSKAGAVYDSYLNADLVEELGMAPVNPWLDSIRGAQNKIALQQLIPVAARNGVGSVFGGYVGQDDKDPDNYILSIYQSGTGLPDRDMYLVENEKFADIRAAYKVYLADMLALAGEENTIARAEAIFAFEKSVAEVQWTREDSSDSTKTYNKMTLAELDDMAWGMDMTAILKASSLKIDHVIVAQPSAIKGIAKLFAEADLGVLKDQMLVNSLRSFANVLPDKVADRNFAFYGTKLSGTPEREARWKRGVGFTEGVVGEDVGKSYAERFFPAETKAEMKKLVDNVLAAMGRRIEGLSWMQPATKAKARQKLANFTTKIGYPDQWRDYSALEVRRDDLFGNMIRSNNFDYDDNMAKLGSPIRRWEWGMLPQTVNAYANFSMNEIVFPAAILQAPFFDPKADAAVNYGGIGAVIGHEISHHFDDQGAKYDEKGRLSDWWTPSDVKAFEAAGKKLIAQYDAYEIFPGAFVKGEYTLGENIGDLAGLTIAYDAYRASLNGAEAPVIDGMTGDQRFFLSWAQVWRRKYRDAELQRRLITDSHSPSEQRAWVVRNLDKWYDAFNPEKDDKLFLNPEDRVRIW</sequence>
<dbReference type="Gene3D" id="1.10.1380.10">
    <property type="entry name" value="Neutral endopeptidase , domain2"/>
    <property type="match status" value="1"/>
</dbReference>
<dbReference type="PANTHER" id="PTHR11733:SF167">
    <property type="entry name" value="FI17812P1-RELATED"/>
    <property type="match status" value="1"/>
</dbReference>
<evidence type="ECO:0000256" key="6">
    <source>
        <dbReference type="ARBA" id="ARBA00022833"/>
    </source>
</evidence>
<dbReference type="PROSITE" id="PS51885">
    <property type="entry name" value="NEPRILYSIN"/>
    <property type="match status" value="1"/>
</dbReference>
<keyword evidence="8" id="KW-0732">Signal</keyword>
<comment type="caution">
    <text evidence="11">The sequence shown here is derived from an EMBL/GenBank/DDBJ whole genome shotgun (WGS) entry which is preliminary data.</text>
</comment>
<feature type="chain" id="PRO_5047145948" evidence="8">
    <location>
        <begin position="25"/>
        <end position="702"/>
    </location>
</feature>
<gene>
    <name evidence="11" type="ORF">ACFOWX_05590</name>
</gene>
<evidence type="ECO:0000256" key="4">
    <source>
        <dbReference type="ARBA" id="ARBA00022723"/>
    </source>
</evidence>
<feature type="domain" description="Peptidase M13 N-terminal" evidence="10">
    <location>
        <begin position="77"/>
        <end position="447"/>
    </location>
</feature>
<evidence type="ECO:0000313" key="11">
    <source>
        <dbReference type="EMBL" id="MFC4291884.1"/>
    </source>
</evidence>
<accession>A0ABV8RGU7</accession>
<dbReference type="Proteomes" id="UP001595887">
    <property type="component" value="Unassembled WGS sequence"/>
</dbReference>
<dbReference type="SUPFAM" id="SSF55486">
    <property type="entry name" value="Metalloproteases ('zincins'), catalytic domain"/>
    <property type="match status" value="1"/>
</dbReference>
<keyword evidence="12" id="KW-1185">Reference proteome</keyword>
<dbReference type="RefSeq" id="WP_381422120.1">
    <property type="nucleotide sequence ID" value="NZ_JBHSDH010000013.1"/>
</dbReference>
<dbReference type="PRINTS" id="PR00786">
    <property type="entry name" value="NEPRILYSIN"/>
</dbReference>
<keyword evidence="4" id="KW-0479">Metal-binding</keyword>
<proteinExistence type="inferred from homology"/>
<dbReference type="PANTHER" id="PTHR11733">
    <property type="entry name" value="ZINC METALLOPROTEASE FAMILY M13 NEPRILYSIN-RELATED"/>
    <property type="match status" value="1"/>
</dbReference>
<dbReference type="InterPro" id="IPR024079">
    <property type="entry name" value="MetalloPept_cat_dom_sf"/>
</dbReference>
<dbReference type="Pfam" id="PF05649">
    <property type="entry name" value="Peptidase_M13_N"/>
    <property type="match status" value="1"/>
</dbReference>
<dbReference type="InterPro" id="IPR018497">
    <property type="entry name" value="Peptidase_M13_C"/>
</dbReference>
<keyword evidence="5" id="KW-0378">Hydrolase</keyword>
<evidence type="ECO:0000256" key="7">
    <source>
        <dbReference type="ARBA" id="ARBA00023049"/>
    </source>
</evidence>
<feature type="domain" description="Peptidase M13 C-terminal" evidence="9">
    <location>
        <begin position="499"/>
        <end position="699"/>
    </location>
</feature>
<comment type="similarity">
    <text evidence="2">Belongs to the peptidase M13 family.</text>
</comment>
<organism evidence="11 12">
    <name type="scientific">Sphingorhabdus arenilitoris</name>
    <dbReference type="NCBI Taxonomy" id="1490041"/>
    <lineage>
        <taxon>Bacteria</taxon>
        <taxon>Pseudomonadati</taxon>
        <taxon>Pseudomonadota</taxon>
        <taxon>Alphaproteobacteria</taxon>
        <taxon>Sphingomonadales</taxon>
        <taxon>Sphingomonadaceae</taxon>
        <taxon>Sphingorhabdus</taxon>
    </lineage>
</organism>
<comment type="cofactor">
    <cofactor evidence="1">
        <name>Zn(2+)</name>
        <dbReference type="ChEBI" id="CHEBI:29105"/>
    </cofactor>
</comment>
<evidence type="ECO:0000256" key="8">
    <source>
        <dbReference type="SAM" id="SignalP"/>
    </source>
</evidence>
<keyword evidence="7" id="KW-0482">Metalloprotease</keyword>
<evidence type="ECO:0000256" key="3">
    <source>
        <dbReference type="ARBA" id="ARBA00022670"/>
    </source>
</evidence>
<dbReference type="InterPro" id="IPR008753">
    <property type="entry name" value="Peptidase_M13_N"/>
</dbReference>
<evidence type="ECO:0000256" key="2">
    <source>
        <dbReference type="ARBA" id="ARBA00007357"/>
    </source>
</evidence>
<dbReference type="Pfam" id="PF01431">
    <property type="entry name" value="Peptidase_M13"/>
    <property type="match status" value="1"/>
</dbReference>
<evidence type="ECO:0000313" key="12">
    <source>
        <dbReference type="Proteomes" id="UP001595887"/>
    </source>
</evidence>
<dbReference type="EMBL" id="JBHSDH010000013">
    <property type="protein sequence ID" value="MFC4291884.1"/>
    <property type="molecule type" value="Genomic_DNA"/>
</dbReference>